<dbReference type="SMART" id="SM00862">
    <property type="entry name" value="Trans_reg_C"/>
    <property type="match status" value="1"/>
</dbReference>
<keyword evidence="1 3" id="KW-0238">DNA-binding</keyword>
<organism evidence="6 7">
    <name type="scientific">Sphingomonas melonis</name>
    <dbReference type="NCBI Taxonomy" id="152682"/>
    <lineage>
        <taxon>Bacteria</taxon>
        <taxon>Pseudomonadati</taxon>
        <taxon>Pseudomonadota</taxon>
        <taxon>Alphaproteobacteria</taxon>
        <taxon>Sphingomonadales</taxon>
        <taxon>Sphingomonadaceae</taxon>
        <taxon>Sphingomonas</taxon>
    </lineage>
</organism>
<dbReference type="CDD" id="cd00383">
    <property type="entry name" value="trans_reg_C"/>
    <property type="match status" value="1"/>
</dbReference>
<feature type="domain" description="OmpR/PhoB-type" evidence="5">
    <location>
        <begin position="124"/>
        <end position="222"/>
    </location>
</feature>
<evidence type="ECO:0000313" key="7">
    <source>
        <dbReference type="Proteomes" id="UP000517753"/>
    </source>
</evidence>
<dbReference type="InterPro" id="IPR001789">
    <property type="entry name" value="Sig_transdc_resp-reg_receiver"/>
</dbReference>
<dbReference type="AlphaFoldDB" id="A0A7Y9FRY3"/>
<dbReference type="GO" id="GO:0000156">
    <property type="term" value="F:phosphorelay response regulator activity"/>
    <property type="evidence" value="ECO:0007669"/>
    <property type="project" value="TreeGrafter"/>
</dbReference>
<dbReference type="RefSeq" id="WP_179510640.1">
    <property type="nucleotide sequence ID" value="NZ_JACCBY010000010.1"/>
</dbReference>
<evidence type="ECO:0000256" key="3">
    <source>
        <dbReference type="PROSITE-ProRule" id="PRU01091"/>
    </source>
</evidence>
<dbReference type="EMBL" id="JACCBY010000010">
    <property type="protein sequence ID" value="NYD92259.1"/>
    <property type="molecule type" value="Genomic_DNA"/>
</dbReference>
<keyword evidence="2" id="KW-0597">Phosphoprotein</keyword>
<keyword evidence="7" id="KW-1185">Reference proteome</keyword>
<feature type="modified residue" description="4-aspartylphosphate" evidence="2">
    <location>
        <position position="51"/>
    </location>
</feature>
<dbReference type="GO" id="GO:0000976">
    <property type="term" value="F:transcription cis-regulatory region binding"/>
    <property type="evidence" value="ECO:0007669"/>
    <property type="project" value="TreeGrafter"/>
</dbReference>
<gene>
    <name evidence="6" type="ORF">HD841_004081</name>
</gene>
<dbReference type="Pfam" id="PF00072">
    <property type="entry name" value="Response_reg"/>
    <property type="match status" value="1"/>
</dbReference>
<dbReference type="PANTHER" id="PTHR48111">
    <property type="entry name" value="REGULATOR OF RPOS"/>
    <property type="match status" value="1"/>
</dbReference>
<evidence type="ECO:0000256" key="1">
    <source>
        <dbReference type="ARBA" id="ARBA00023125"/>
    </source>
</evidence>
<evidence type="ECO:0000256" key="2">
    <source>
        <dbReference type="PROSITE-ProRule" id="PRU00169"/>
    </source>
</evidence>
<name>A0A7Y9FRY3_9SPHN</name>
<reference evidence="6 7" key="2">
    <citation type="submission" date="2020-08" db="EMBL/GenBank/DDBJ databases">
        <title>The Agave Microbiome: Exploring the role of microbial communities in plant adaptations to desert environments.</title>
        <authorList>
            <person name="Partida-Martinez L.P."/>
        </authorList>
    </citation>
    <scope>NUCLEOTIDE SEQUENCE [LARGE SCALE GENOMIC DNA]</scope>
    <source>
        <strain evidence="6 7">AS2.3</strain>
    </source>
</reference>
<proteinExistence type="predicted"/>
<feature type="DNA-binding region" description="OmpR/PhoB-type" evidence="3">
    <location>
        <begin position="124"/>
        <end position="222"/>
    </location>
</feature>
<dbReference type="Pfam" id="PF00486">
    <property type="entry name" value="Trans_reg_C"/>
    <property type="match status" value="1"/>
</dbReference>
<dbReference type="InterPro" id="IPR001867">
    <property type="entry name" value="OmpR/PhoB-type_DNA-bd"/>
</dbReference>
<dbReference type="SMART" id="SM00448">
    <property type="entry name" value="REC"/>
    <property type="match status" value="1"/>
</dbReference>
<reference evidence="6 7" key="1">
    <citation type="submission" date="2020-07" db="EMBL/GenBank/DDBJ databases">
        <authorList>
            <person name="Partida-Martinez L."/>
            <person name="Huntemann M."/>
            <person name="Clum A."/>
            <person name="Wang J."/>
            <person name="Palaniappan K."/>
            <person name="Ritter S."/>
            <person name="Chen I.-M."/>
            <person name="Stamatis D."/>
            <person name="Reddy T."/>
            <person name="O'Malley R."/>
            <person name="Daum C."/>
            <person name="Shapiro N."/>
            <person name="Ivanova N."/>
            <person name="Kyrpides N."/>
            <person name="Woyke T."/>
        </authorList>
    </citation>
    <scope>NUCLEOTIDE SEQUENCE [LARGE SCALE GENOMIC DNA]</scope>
    <source>
        <strain evidence="6 7">AS2.3</strain>
    </source>
</reference>
<comment type="caution">
    <text evidence="6">The sequence shown here is derived from an EMBL/GenBank/DDBJ whole genome shotgun (WGS) entry which is preliminary data.</text>
</comment>
<accession>A0A7Y9FRY3</accession>
<dbReference type="PROSITE" id="PS50110">
    <property type="entry name" value="RESPONSE_REGULATORY"/>
    <property type="match status" value="1"/>
</dbReference>
<dbReference type="Gene3D" id="3.40.50.2300">
    <property type="match status" value="1"/>
</dbReference>
<dbReference type="PROSITE" id="PS51755">
    <property type="entry name" value="OMPR_PHOB"/>
    <property type="match status" value="1"/>
</dbReference>
<dbReference type="InterPro" id="IPR011006">
    <property type="entry name" value="CheY-like_superfamily"/>
</dbReference>
<dbReference type="PANTHER" id="PTHR48111:SF36">
    <property type="entry name" value="TRANSCRIPTIONAL REGULATORY PROTEIN CUTR"/>
    <property type="match status" value="1"/>
</dbReference>
<feature type="domain" description="Response regulatory" evidence="4">
    <location>
        <begin position="2"/>
        <end position="116"/>
    </location>
</feature>
<dbReference type="GO" id="GO:0005829">
    <property type="term" value="C:cytosol"/>
    <property type="evidence" value="ECO:0007669"/>
    <property type="project" value="TreeGrafter"/>
</dbReference>
<dbReference type="Proteomes" id="UP000517753">
    <property type="component" value="Unassembled WGS sequence"/>
</dbReference>
<dbReference type="InterPro" id="IPR039420">
    <property type="entry name" value="WalR-like"/>
</dbReference>
<dbReference type="GO" id="GO:0032993">
    <property type="term" value="C:protein-DNA complex"/>
    <property type="evidence" value="ECO:0007669"/>
    <property type="project" value="TreeGrafter"/>
</dbReference>
<dbReference type="SUPFAM" id="SSF52172">
    <property type="entry name" value="CheY-like"/>
    <property type="match status" value="1"/>
</dbReference>
<dbReference type="InterPro" id="IPR036388">
    <property type="entry name" value="WH-like_DNA-bd_sf"/>
</dbReference>
<sequence length="224" mass="23978">MRILLIEDDAALADALTGALRQRGMTVDHAASIEEAEAYLAAIDHAAVLLDLGLPDGDGLALLRRLRAGGNVRPVLALTARGSVDARIRGLHGGADDYIVKPFDPDELHARILAVLRRQGGYLGVSLSCARLVFDVETRVARVGETLIALSARETELLELLLRRGGNVVPKRLVEDHLFGAGGDLGSNAVEVYVHRLRKRLDEAGTGARIETVRGVGYLLRAAA</sequence>
<evidence type="ECO:0000259" key="4">
    <source>
        <dbReference type="PROSITE" id="PS50110"/>
    </source>
</evidence>
<evidence type="ECO:0000313" key="6">
    <source>
        <dbReference type="EMBL" id="NYD92259.1"/>
    </source>
</evidence>
<protein>
    <submittedName>
        <fullName evidence="6">Two-component system response regulator TctD</fullName>
    </submittedName>
</protein>
<dbReference type="Gene3D" id="6.10.250.690">
    <property type="match status" value="1"/>
</dbReference>
<dbReference type="GO" id="GO:0006355">
    <property type="term" value="P:regulation of DNA-templated transcription"/>
    <property type="evidence" value="ECO:0007669"/>
    <property type="project" value="InterPro"/>
</dbReference>
<evidence type="ECO:0000259" key="5">
    <source>
        <dbReference type="PROSITE" id="PS51755"/>
    </source>
</evidence>
<dbReference type="Gene3D" id="1.10.10.10">
    <property type="entry name" value="Winged helix-like DNA-binding domain superfamily/Winged helix DNA-binding domain"/>
    <property type="match status" value="1"/>
</dbReference>